<dbReference type="OrthoDB" id="4475584at2759"/>
<evidence type="ECO:0000313" key="2">
    <source>
        <dbReference type="Proteomes" id="UP000019478"/>
    </source>
</evidence>
<keyword evidence="2" id="KW-1185">Reference proteome</keyword>
<accession>W9Y5Q0</accession>
<dbReference type="EMBL" id="AMGY01000010">
    <property type="protein sequence ID" value="EXJ77779.1"/>
    <property type="molecule type" value="Genomic_DNA"/>
</dbReference>
<organism evidence="1 2">
    <name type="scientific">Capronia epimyces CBS 606.96</name>
    <dbReference type="NCBI Taxonomy" id="1182542"/>
    <lineage>
        <taxon>Eukaryota</taxon>
        <taxon>Fungi</taxon>
        <taxon>Dikarya</taxon>
        <taxon>Ascomycota</taxon>
        <taxon>Pezizomycotina</taxon>
        <taxon>Eurotiomycetes</taxon>
        <taxon>Chaetothyriomycetidae</taxon>
        <taxon>Chaetothyriales</taxon>
        <taxon>Herpotrichiellaceae</taxon>
        <taxon>Capronia</taxon>
    </lineage>
</organism>
<name>W9Y5Q0_9EURO</name>
<feature type="non-terminal residue" evidence="1">
    <location>
        <position position="160"/>
    </location>
</feature>
<dbReference type="Proteomes" id="UP000019478">
    <property type="component" value="Unassembled WGS sequence"/>
</dbReference>
<dbReference type="GeneID" id="19174089"/>
<feature type="non-terminal residue" evidence="1">
    <location>
        <position position="1"/>
    </location>
</feature>
<protein>
    <submittedName>
        <fullName evidence="1">Uncharacterized protein</fullName>
    </submittedName>
</protein>
<sequence length="160" mass="18103">AWKVLLEKLWKWHTRRPTEIHALVDAEDREASFPTIIFTSSAGVSANITYHTSMLLLFSHQPCAISPVDWHSMTGADEAQMSPLWHARRVCGIALNSDPEHTKCWDPCLIAAFTLAAQQMTHPAQQTDLLACLDRVRAAGWHIDGLVRKLREHWGRSIND</sequence>
<dbReference type="eggNOG" id="ENOG502SMN8">
    <property type="taxonomic scope" value="Eukaryota"/>
</dbReference>
<comment type="caution">
    <text evidence="1">The sequence shown here is derived from an EMBL/GenBank/DDBJ whole genome shotgun (WGS) entry which is preliminary data.</text>
</comment>
<evidence type="ECO:0000313" key="1">
    <source>
        <dbReference type="EMBL" id="EXJ77779.1"/>
    </source>
</evidence>
<dbReference type="HOGENOM" id="CLU_105154_0_0_1"/>
<dbReference type="AlphaFoldDB" id="W9Y5Q0"/>
<dbReference type="RefSeq" id="XP_007738289.1">
    <property type="nucleotide sequence ID" value="XM_007740099.1"/>
</dbReference>
<proteinExistence type="predicted"/>
<reference evidence="1 2" key="1">
    <citation type="submission" date="2013-03" db="EMBL/GenBank/DDBJ databases">
        <title>The Genome Sequence of Capronia epimyces CBS 606.96.</title>
        <authorList>
            <consortium name="The Broad Institute Genomics Platform"/>
            <person name="Cuomo C."/>
            <person name="de Hoog S."/>
            <person name="Gorbushina A."/>
            <person name="Walker B."/>
            <person name="Young S.K."/>
            <person name="Zeng Q."/>
            <person name="Gargeya S."/>
            <person name="Fitzgerald M."/>
            <person name="Haas B."/>
            <person name="Abouelleil A."/>
            <person name="Allen A.W."/>
            <person name="Alvarado L."/>
            <person name="Arachchi H.M."/>
            <person name="Berlin A.M."/>
            <person name="Chapman S.B."/>
            <person name="Gainer-Dewar J."/>
            <person name="Goldberg J."/>
            <person name="Griggs A."/>
            <person name="Gujja S."/>
            <person name="Hansen M."/>
            <person name="Howarth C."/>
            <person name="Imamovic A."/>
            <person name="Ireland A."/>
            <person name="Larimer J."/>
            <person name="McCowan C."/>
            <person name="Murphy C."/>
            <person name="Pearson M."/>
            <person name="Poon T.W."/>
            <person name="Priest M."/>
            <person name="Roberts A."/>
            <person name="Saif S."/>
            <person name="Shea T."/>
            <person name="Sisk P."/>
            <person name="Sykes S."/>
            <person name="Wortman J."/>
            <person name="Nusbaum C."/>
            <person name="Birren B."/>
        </authorList>
    </citation>
    <scope>NUCLEOTIDE SEQUENCE [LARGE SCALE GENOMIC DNA]</scope>
    <source>
        <strain evidence="1 2">CBS 606.96</strain>
    </source>
</reference>
<gene>
    <name evidence="1" type="ORF">A1O3_10008</name>
</gene>